<dbReference type="EMBL" id="OBEB01000006">
    <property type="protein sequence ID" value="SNY55728.1"/>
    <property type="molecule type" value="Genomic_DNA"/>
</dbReference>
<dbReference type="AlphaFoldDB" id="A0A285J675"/>
<keyword evidence="3" id="KW-1185">Reference proteome</keyword>
<reference evidence="3" key="1">
    <citation type="submission" date="2017-09" db="EMBL/GenBank/DDBJ databases">
        <authorList>
            <person name="Varghese N."/>
            <person name="Submissions S."/>
        </authorList>
    </citation>
    <scope>NUCLEOTIDE SEQUENCE [LARGE SCALE GENOMIC DNA]</scope>
    <source>
        <strain evidence="3">CGMCC 1.12461</strain>
    </source>
</reference>
<dbReference type="Pfam" id="PF17963">
    <property type="entry name" value="Big_9"/>
    <property type="match status" value="1"/>
</dbReference>
<feature type="chain" id="PRO_5012560764" description="Cadherin domain-containing protein" evidence="1">
    <location>
        <begin position="20"/>
        <end position="163"/>
    </location>
</feature>
<evidence type="ECO:0000313" key="3">
    <source>
        <dbReference type="Proteomes" id="UP000219353"/>
    </source>
</evidence>
<dbReference type="RefSeq" id="WP_097112150.1">
    <property type="nucleotide sequence ID" value="NZ_OBEB01000006.1"/>
</dbReference>
<organism evidence="2 3">
    <name type="scientific">Arsukibacterium tuosuense</name>
    <dbReference type="NCBI Taxonomy" id="1323745"/>
    <lineage>
        <taxon>Bacteria</taxon>
        <taxon>Pseudomonadati</taxon>
        <taxon>Pseudomonadota</taxon>
        <taxon>Gammaproteobacteria</taxon>
        <taxon>Chromatiales</taxon>
        <taxon>Chromatiaceae</taxon>
        <taxon>Arsukibacterium</taxon>
    </lineage>
</organism>
<gene>
    <name evidence="2" type="ORF">SAMN06297280_2953</name>
</gene>
<evidence type="ECO:0000256" key="1">
    <source>
        <dbReference type="SAM" id="SignalP"/>
    </source>
</evidence>
<evidence type="ECO:0000313" key="2">
    <source>
        <dbReference type="EMBL" id="SNY55728.1"/>
    </source>
</evidence>
<dbReference type="PROSITE" id="PS51257">
    <property type="entry name" value="PROKAR_LIPOPROTEIN"/>
    <property type="match status" value="1"/>
</dbReference>
<sequence length="163" mass="17272">MKNLVLKTVLLLATVAGLAACNGSSDKPNKPPQLTSSSFVTETDVVIMDRLVATDPENDRLRFSLTMEAASGSVAIQSDGRFVYTPASEFTGDDSFVVQITDGENFTEATVGIDVQVAVVSFLSYSREAFAADGTATPLAVNGREFTMDAMAEADYADLLDGL</sequence>
<protein>
    <recommendedName>
        <fullName evidence="4">Cadherin domain-containing protein</fullName>
    </recommendedName>
</protein>
<feature type="signal peptide" evidence="1">
    <location>
        <begin position="1"/>
        <end position="19"/>
    </location>
</feature>
<evidence type="ECO:0008006" key="4">
    <source>
        <dbReference type="Google" id="ProtNLM"/>
    </source>
</evidence>
<keyword evidence="1" id="KW-0732">Signal</keyword>
<name>A0A285J675_9GAMM</name>
<dbReference type="Gene3D" id="2.60.40.3440">
    <property type="match status" value="1"/>
</dbReference>
<dbReference type="OrthoDB" id="5769598at2"/>
<proteinExistence type="predicted"/>
<accession>A0A285J675</accession>
<dbReference type="Proteomes" id="UP000219353">
    <property type="component" value="Unassembled WGS sequence"/>
</dbReference>